<keyword evidence="11" id="KW-1185">Reference proteome</keyword>
<evidence type="ECO:0000259" key="5">
    <source>
        <dbReference type="PROSITE" id="PS50111"/>
    </source>
</evidence>
<gene>
    <name evidence="10" type="ORF">Q2T52_23595</name>
</gene>
<dbReference type="SUPFAM" id="SSF58104">
    <property type="entry name" value="Methyl-accepting chemotaxis protein (MCP) signaling domain"/>
    <property type="match status" value="1"/>
</dbReference>
<dbReference type="Gene3D" id="1.10.287.950">
    <property type="entry name" value="Methyl-accepting chemotaxis protein"/>
    <property type="match status" value="1"/>
</dbReference>
<reference evidence="10" key="2">
    <citation type="submission" date="2023-07" db="EMBL/GenBank/DDBJ databases">
        <authorList>
            <person name="Sun H."/>
        </authorList>
    </citation>
    <scope>NUCLEOTIDE SEQUENCE</scope>
    <source>
        <strain evidence="10">05753</strain>
    </source>
</reference>
<organism evidence="10 11">
    <name type="scientific">Rhizobium oryzicola</name>
    <dbReference type="NCBI Taxonomy" id="1232668"/>
    <lineage>
        <taxon>Bacteria</taxon>
        <taxon>Pseudomonadati</taxon>
        <taxon>Pseudomonadota</taxon>
        <taxon>Alphaproteobacteria</taxon>
        <taxon>Hyphomicrobiales</taxon>
        <taxon>Rhizobiaceae</taxon>
        <taxon>Rhizobium/Agrobacterium group</taxon>
        <taxon>Rhizobium</taxon>
    </lineage>
</organism>
<dbReference type="PROSITE" id="PS50113">
    <property type="entry name" value="PAC"/>
    <property type="match status" value="1"/>
</dbReference>
<dbReference type="Proteomes" id="UP001169006">
    <property type="component" value="Unassembled WGS sequence"/>
</dbReference>
<protein>
    <submittedName>
        <fullName evidence="10">Methyl-accepting chemotaxis protein</fullName>
    </submittedName>
</protein>
<dbReference type="PROSITE" id="PS50112">
    <property type="entry name" value="PAS"/>
    <property type="match status" value="1"/>
</dbReference>
<feature type="domain" description="PAC" evidence="7">
    <location>
        <begin position="203"/>
        <end position="255"/>
    </location>
</feature>
<dbReference type="Pfam" id="PF08448">
    <property type="entry name" value="PAS_4"/>
    <property type="match status" value="1"/>
</dbReference>
<feature type="coiled-coil region" evidence="4">
    <location>
        <begin position="313"/>
        <end position="340"/>
    </location>
</feature>
<dbReference type="CDD" id="cd11386">
    <property type="entry name" value="MCP_signal"/>
    <property type="match status" value="1"/>
</dbReference>
<dbReference type="InterPro" id="IPR013656">
    <property type="entry name" value="PAS_4"/>
</dbReference>
<name>A0ABT8T342_9HYPH</name>
<dbReference type="PANTHER" id="PTHR43531:SF11">
    <property type="entry name" value="METHYL-ACCEPTING CHEMOTAXIS PROTEIN 3"/>
    <property type="match status" value="1"/>
</dbReference>
<dbReference type="InterPro" id="IPR000700">
    <property type="entry name" value="PAS-assoc_C"/>
</dbReference>
<keyword evidence="3" id="KW-0807">Transducer</keyword>
<dbReference type="PANTHER" id="PTHR43531">
    <property type="entry name" value="PROTEIN ICFG"/>
    <property type="match status" value="1"/>
</dbReference>
<evidence type="ECO:0000256" key="2">
    <source>
        <dbReference type="ARBA" id="ARBA00029447"/>
    </source>
</evidence>
<evidence type="ECO:0000259" key="8">
    <source>
        <dbReference type="PROSITE" id="PS50192"/>
    </source>
</evidence>
<keyword evidence="1" id="KW-0145">Chemotaxis</keyword>
<evidence type="ECO:0000313" key="10">
    <source>
        <dbReference type="EMBL" id="MDO1585086.1"/>
    </source>
</evidence>
<dbReference type="InterPro" id="IPR000014">
    <property type="entry name" value="PAS"/>
</dbReference>
<feature type="coiled-coil region" evidence="4">
    <location>
        <begin position="501"/>
        <end position="539"/>
    </location>
</feature>
<feature type="domain" description="HAMP" evidence="9">
    <location>
        <begin position="244"/>
        <end position="296"/>
    </location>
</feature>
<dbReference type="InterPro" id="IPR035965">
    <property type="entry name" value="PAS-like_dom_sf"/>
</dbReference>
<dbReference type="SMART" id="SM00283">
    <property type="entry name" value="MA"/>
    <property type="match status" value="1"/>
</dbReference>
<dbReference type="RefSeq" id="WP_302079374.1">
    <property type="nucleotide sequence ID" value="NZ_JAUKWQ010000012.1"/>
</dbReference>
<dbReference type="InterPro" id="IPR051310">
    <property type="entry name" value="MCP_chemotaxis"/>
</dbReference>
<dbReference type="Pfam" id="PF00015">
    <property type="entry name" value="MCPsignal"/>
    <property type="match status" value="1"/>
</dbReference>
<dbReference type="PROSITE" id="PS50111">
    <property type="entry name" value="CHEMOTAXIS_TRANSDUC_2"/>
    <property type="match status" value="1"/>
</dbReference>
<reference evidence="10" key="1">
    <citation type="journal article" date="2015" name="Int. J. Syst. Evol. Microbiol.">
        <title>Rhizobium oryzicola sp. nov., potential plant-growth-promoting endophytic bacteria isolated from rice roots.</title>
        <authorList>
            <person name="Zhang X.X."/>
            <person name="Gao J.S."/>
            <person name="Cao Y.H."/>
            <person name="Sheirdil R.A."/>
            <person name="Wang X.C."/>
            <person name="Zhang L."/>
        </authorList>
    </citation>
    <scope>NUCLEOTIDE SEQUENCE</scope>
    <source>
        <strain evidence="10">05753</strain>
    </source>
</reference>
<dbReference type="SUPFAM" id="SSF55785">
    <property type="entry name" value="PYP-like sensor domain (PAS domain)"/>
    <property type="match status" value="1"/>
</dbReference>
<evidence type="ECO:0000256" key="3">
    <source>
        <dbReference type="PROSITE-ProRule" id="PRU00284"/>
    </source>
</evidence>
<evidence type="ECO:0000259" key="6">
    <source>
        <dbReference type="PROSITE" id="PS50112"/>
    </source>
</evidence>
<accession>A0ABT8T342</accession>
<dbReference type="InterPro" id="IPR000727">
    <property type="entry name" value="T_SNARE_dom"/>
</dbReference>
<dbReference type="EMBL" id="JAUKWQ010000012">
    <property type="protein sequence ID" value="MDO1585086.1"/>
    <property type="molecule type" value="Genomic_DNA"/>
</dbReference>
<dbReference type="Gene3D" id="3.30.450.20">
    <property type="entry name" value="PAS domain"/>
    <property type="match status" value="2"/>
</dbReference>
<sequence>MLGLNGKIGGLKTQTLDDVSANIMIADANLNIVYLNDAVRKFLIEAETDLKKELPAFSVDKLVGSNIDIFHKNPSHQRNMLARLQTVHKATIWVGRWAFDLTVTPLKRGGKVAGFSVEWFDANARLKNLDYQNQFEAISRVQAVIEFTPDGKVVTANENFLKALGYRLDEIVGQHHSLFVDPAYARTADYQTFWKELNEGKYQVAEFTRVGKGGKHVVINASYNPIFDERGKVAKVVKFATDVTERVNAVNVIGGALTRLADGDLNCQINDRFAADFETLRSNFNAAVDQLATALQAVSKSAGEIDSGSREIRQSAQDLSKRTEQQAASLEQTAAALDEITTNVTTSSQRANEAREAAATANANATSSAKVVADAVDAMAKIEASSSQISNIIGVIDEIAFQTNLLALNAGVEAARAGEAGKGFAVVAQEVRELAQRSAAAAKEIKGLIQNSATEVHSGVKLVSETGQALKTIEGNIAVVNDRIESIASAAREQATALGEVNSAINQMDQVTQQNAAMVEEATAASANLANETEKLRNLVGQFRTGAVSPMRSQSPAIVSSRQPAASPARRMVQKVAKAVGGGAAAESWEEF</sequence>
<keyword evidence="4" id="KW-0175">Coiled coil</keyword>
<proteinExistence type="inferred from homology"/>
<feature type="domain" description="Methyl-accepting transducer" evidence="5">
    <location>
        <begin position="301"/>
        <end position="530"/>
    </location>
</feature>
<dbReference type="PROSITE" id="PS50192">
    <property type="entry name" value="T_SNARE"/>
    <property type="match status" value="1"/>
</dbReference>
<dbReference type="PROSITE" id="PS50885">
    <property type="entry name" value="HAMP"/>
    <property type="match status" value="1"/>
</dbReference>
<evidence type="ECO:0000259" key="7">
    <source>
        <dbReference type="PROSITE" id="PS50113"/>
    </source>
</evidence>
<feature type="domain" description="PAS" evidence="6">
    <location>
        <begin position="150"/>
        <end position="174"/>
    </location>
</feature>
<comment type="similarity">
    <text evidence="2">Belongs to the methyl-accepting chemotaxis (MCP) protein family.</text>
</comment>
<dbReference type="InterPro" id="IPR004089">
    <property type="entry name" value="MCPsignal_dom"/>
</dbReference>
<dbReference type="NCBIfam" id="TIGR00229">
    <property type="entry name" value="sensory_box"/>
    <property type="match status" value="1"/>
</dbReference>
<evidence type="ECO:0000256" key="4">
    <source>
        <dbReference type="SAM" id="Coils"/>
    </source>
</evidence>
<comment type="caution">
    <text evidence="10">The sequence shown here is derived from an EMBL/GenBank/DDBJ whole genome shotgun (WGS) entry which is preliminary data.</text>
</comment>
<evidence type="ECO:0000256" key="1">
    <source>
        <dbReference type="ARBA" id="ARBA00022500"/>
    </source>
</evidence>
<evidence type="ECO:0000259" key="9">
    <source>
        <dbReference type="PROSITE" id="PS50885"/>
    </source>
</evidence>
<dbReference type="InterPro" id="IPR003660">
    <property type="entry name" value="HAMP_dom"/>
</dbReference>
<evidence type="ECO:0000313" key="11">
    <source>
        <dbReference type="Proteomes" id="UP001169006"/>
    </source>
</evidence>
<dbReference type="CDD" id="cd00130">
    <property type="entry name" value="PAS"/>
    <property type="match status" value="1"/>
</dbReference>
<feature type="domain" description="T-SNARE coiled-coil homology" evidence="8">
    <location>
        <begin position="292"/>
        <end position="354"/>
    </location>
</feature>